<dbReference type="PANTHER" id="PTHR43095:SF5">
    <property type="entry name" value="XYLULOSE KINASE"/>
    <property type="match status" value="1"/>
</dbReference>
<dbReference type="InterPro" id="IPR050406">
    <property type="entry name" value="FGGY_Carb_Kinase"/>
</dbReference>
<evidence type="ECO:0000313" key="8">
    <source>
        <dbReference type="EMBL" id="BDY30855.1"/>
    </source>
</evidence>
<evidence type="ECO:0000256" key="4">
    <source>
        <dbReference type="ARBA" id="ARBA00022777"/>
    </source>
</evidence>
<dbReference type="Proteomes" id="UP000465622">
    <property type="component" value="Chromosome"/>
</dbReference>
<feature type="domain" description="Carbohydrate kinase FGGY N-terminal" evidence="5">
    <location>
        <begin position="7"/>
        <end position="241"/>
    </location>
</feature>
<proteinExistence type="inferred from homology"/>
<evidence type="ECO:0000256" key="1">
    <source>
        <dbReference type="ARBA" id="ARBA00009156"/>
    </source>
</evidence>
<reference evidence="7" key="2">
    <citation type="submission" date="2020-02" db="EMBL/GenBank/DDBJ databases">
        <authorList>
            <person name="Matsumoto Y."/>
            <person name="Kinjo T."/>
            <person name="Motooka D."/>
            <person name="Nabeya D."/>
            <person name="Jung N."/>
            <person name="Uechi K."/>
            <person name="Horii T."/>
            <person name="Iida T."/>
            <person name="Fujita J."/>
            <person name="Nakamura S."/>
        </authorList>
    </citation>
    <scope>NUCLEOTIDE SEQUENCE</scope>
    <source>
        <strain evidence="7">JCM 12375</strain>
    </source>
</reference>
<protein>
    <submittedName>
        <fullName evidence="7">Xylulokinase</fullName>
    </submittedName>
    <submittedName>
        <fullName evidence="8">Xylulose kinase</fullName>
        <ecNumber evidence="8">2.7.1.17</ecNumber>
    </submittedName>
</protein>
<reference evidence="7 9" key="1">
    <citation type="journal article" date="2019" name="Emerg. Microbes Infect.">
        <title>Comprehensive subspecies identification of 175 nontuberculous mycobacteria species based on 7547 genomic profiles.</title>
        <authorList>
            <person name="Matsumoto Y."/>
            <person name="Kinjo T."/>
            <person name="Motooka D."/>
            <person name="Nabeya D."/>
            <person name="Jung N."/>
            <person name="Uechi K."/>
            <person name="Horii T."/>
            <person name="Iida T."/>
            <person name="Fujita J."/>
            <person name="Nakamura S."/>
        </authorList>
    </citation>
    <scope>NUCLEOTIDE SEQUENCE [LARGE SCALE GENOMIC DNA]</scope>
    <source>
        <strain evidence="7 9">JCM 12375</strain>
    </source>
</reference>
<dbReference type="EMBL" id="AP027452">
    <property type="protein sequence ID" value="BDY30855.1"/>
    <property type="molecule type" value="Genomic_DNA"/>
</dbReference>
<evidence type="ECO:0000313" key="7">
    <source>
        <dbReference type="EMBL" id="BBX36023.1"/>
    </source>
</evidence>
<dbReference type="InterPro" id="IPR018484">
    <property type="entry name" value="FGGY_N"/>
</dbReference>
<evidence type="ECO:0000256" key="2">
    <source>
        <dbReference type="ARBA" id="ARBA00022629"/>
    </source>
</evidence>
<sequence>MTTDQVHLGVDLGTSALKVVAVGRDGAVRATARCDYPTARPEPLAAEQDTQDWWSALARALAEVAAAVPARDWAGIGLSAMLPTLVALDSTGTPVGPAITWEDGRAEPEAARLRDAIGGDRLYQLTGQRVDGRYLAPMHERLTRLGRGGVVAAAAKDVLFDRLTGRLLTDPSTAAGTAVFDLDRRAWDPELIVTADVPGLPVVAPSSTVAPLSPQWRSALNITDDVPVVLGAADSVLGAFGMGARAHGDVAVIAGTSAVVLGISDHAVRDPHSRYLITPLAGTGWGLEMDVLAVGSAFDGIARLLRLSGPAELLEAAATVPPGHTPVFLPYLTPGEQGALWDPRLTGTLHGLDLSMGPGHLGRALLTGVIVELRRAISIAETATGRRGPVLLGGGAATNPLLWQELADATGREVLVDRSCRDHSAVGAAMFAAQTLGLPISHAPQLHRVVPRHHRAQWWARAADRHDALRIALGGIEP</sequence>
<dbReference type="InterPro" id="IPR000577">
    <property type="entry name" value="Carb_kinase_FGGY"/>
</dbReference>
<dbReference type="Pfam" id="PF02782">
    <property type="entry name" value="FGGY_C"/>
    <property type="match status" value="1"/>
</dbReference>
<dbReference type="PIRSF" id="PIRSF000538">
    <property type="entry name" value="GlpK"/>
    <property type="match status" value="1"/>
</dbReference>
<dbReference type="GO" id="GO:0004856">
    <property type="term" value="F:D-xylulokinase activity"/>
    <property type="evidence" value="ECO:0007669"/>
    <property type="project" value="UniProtKB-EC"/>
</dbReference>
<dbReference type="RefSeq" id="WP_036436413.1">
    <property type="nucleotide sequence ID" value="NZ_AP022567.1"/>
</dbReference>
<evidence type="ECO:0000259" key="5">
    <source>
        <dbReference type="Pfam" id="PF00370"/>
    </source>
</evidence>
<keyword evidence="4 8" id="KW-0418">Kinase</keyword>
<organism evidence="8 10">
    <name type="scientific">Mycolicibacterium mageritense</name>
    <name type="common">Mycobacterium mageritense</name>
    <dbReference type="NCBI Taxonomy" id="53462"/>
    <lineage>
        <taxon>Bacteria</taxon>
        <taxon>Bacillati</taxon>
        <taxon>Actinomycetota</taxon>
        <taxon>Actinomycetes</taxon>
        <taxon>Mycobacteriales</taxon>
        <taxon>Mycobacteriaceae</taxon>
        <taxon>Mycolicibacterium</taxon>
    </lineage>
</organism>
<dbReference type="SUPFAM" id="SSF53067">
    <property type="entry name" value="Actin-like ATPase domain"/>
    <property type="match status" value="2"/>
</dbReference>
<dbReference type="Proteomes" id="UP001241092">
    <property type="component" value="Chromosome"/>
</dbReference>
<accession>A0AAI8TXR6</accession>
<keyword evidence="9" id="KW-1185">Reference proteome</keyword>
<dbReference type="AlphaFoldDB" id="A0AAI8TXR6"/>
<evidence type="ECO:0000313" key="10">
    <source>
        <dbReference type="Proteomes" id="UP001241092"/>
    </source>
</evidence>
<comment type="similarity">
    <text evidence="1">Belongs to the FGGY kinase family.</text>
</comment>
<keyword evidence="3 8" id="KW-0808">Transferase</keyword>
<keyword evidence="2" id="KW-0119">Carbohydrate metabolism</keyword>
<dbReference type="Gene3D" id="3.30.420.40">
    <property type="match status" value="2"/>
</dbReference>
<dbReference type="EC" id="2.7.1.17" evidence="8"/>
<evidence type="ECO:0000259" key="6">
    <source>
        <dbReference type="Pfam" id="PF02782"/>
    </source>
</evidence>
<gene>
    <name evidence="8" type="primary">xylB_3</name>
    <name evidence="8" type="ORF">hbim_04804</name>
    <name evidence="7" type="ORF">MMAGJ_53050</name>
</gene>
<feature type="domain" description="Carbohydrate kinase FGGY C-terminal" evidence="6">
    <location>
        <begin position="251"/>
        <end position="433"/>
    </location>
</feature>
<dbReference type="Pfam" id="PF00370">
    <property type="entry name" value="FGGY_N"/>
    <property type="match status" value="1"/>
</dbReference>
<dbReference type="PANTHER" id="PTHR43095">
    <property type="entry name" value="SUGAR KINASE"/>
    <property type="match status" value="1"/>
</dbReference>
<dbReference type="InterPro" id="IPR018485">
    <property type="entry name" value="FGGY_C"/>
</dbReference>
<dbReference type="EMBL" id="AP022567">
    <property type="protein sequence ID" value="BBX36023.1"/>
    <property type="molecule type" value="Genomic_DNA"/>
</dbReference>
<dbReference type="InterPro" id="IPR043129">
    <property type="entry name" value="ATPase_NBD"/>
</dbReference>
<keyword evidence="2" id="KW-0859">Xylose metabolism</keyword>
<reference evidence="8" key="3">
    <citation type="submission" date="2023-03" db="EMBL/GenBank/DDBJ databases">
        <title>Draft genome sequence of a Mycolicibacterium mageritense strain H4_3_1 isolated from a hybrid biological-inorganic system reactor.</title>
        <authorList>
            <person name="Feng X."/>
            <person name="Kazama D."/>
            <person name="Sato K."/>
            <person name="Kobayashi H."/>
        </authorList>
    </citation>
    <scope>NUCLEOTIDE SEQUENCE</scope>
    <source>
        <strain evidence="8">H4_3_1</strain>
    </source>
</reference>
<evidence type="ECO:0000256" key="3">
    <source>
        <dbReference type="ARBA" id="ARBA00022679"/>
    </source>
</evidence>
<evidence type="ECO:0000313" key="9">
    <source>
        <dbReference type="Proteomes" id="UP000465622"/>
    </source>
</evidence>
<dbReference type="GO" id="GO:0042732">
    <property type="term" value="P:D-xylose metabolic process"/>
    <property type="evidence" value="ECO:0007669"/>
    <property type="project" value="UniProtKB-KW"/>
</dbReference>
<name>A0AAI8TXR6_MYCME</name>